<keyword evidence="1" id="KW-0472">Membrane</keyword>
<dbReference type="OrthoDB" id="9760225at2"/>
<comment type="similarity">
    <text evidence="1">Belongs to the LptD family.</text>
</comment>
<dbReference type="Proteomes" id="UP000201613">
    <property type="component" value="Unassembled WGS sequence"/>
</dbReference>
<dbReference type="EMBL" id="FXZK01000011">
    <property type="protein sequence ID" value="SMY09618.1"/>
    <property type="molecule type" value="Genomic_DNA"/>
</dbReference>
<proteinExistence type="inferred from homology"/>
<evidence type="ECO:0000256" key="1">
    <source>
        <dbReference type="HAMAP-Rule" id="MF_01411"/>
    </source>
</evidence>
<protein>
    <recommendedName>
        <fullName evidence="1">LPS-assembly protein LptD</fullName>
    </recommendedName>
</protein>
<keyword evidence="1" id="KW-0732">Signal</keyword>
<dbReference type="InterPro" id="IPR007543">
    <property type="entry name" value="LptD_C"/>
</dbReference>
<feature type="domain" description="LptD C-terminal" evidence="2">
    <location>
        <begin position="266"/>
        <end position="608"/>
    </location>
</feature>
<dbReference type="InterPro" id="IPR020889">
    <property type="entry name" value="LipoPS_assembly_LptD"/>
</dbReference>
<evidence type="ECO:0000259" key="2">
    <source>
        <dbReference type="Pfam" id="PF04453"/>
    </source>
</evidence>
<reference evidence="3 4" key="1">
    <citation type="submission" date="2017-05" db="EMBL/GenBank/DDBJ databases">
        <authorList>
            <person name="Song R."/>
            <person name="Chenine A.L."/>
            <person name="Ruprecht R.M."/>
        </authorList>
    </citation>
    <scope>NUCLEOTIDE SEQUENCE [LARGE SCALE GENOMIC DNA]</scope>
    <source>
        <strain evidence="3 4">CECT 8899</strain>
    </source>
</reference>
<dbReference type="HAMAP" id="MF_01411">
    <property type="entry name" value="LPS_assembly_LptD"/>
    <property type="match status" value="1"/>
</dbReference>
<comment type="caution">
    <text evidence="1">Lacks conserved residue(s) required for the propagation of feature annotation.</text>
</comment>
<comment type="subunit">
    <text evidence="1">Component of the lipopolysaccharide transport and assembly complex.</text>
</comment>
<feature type="chain" id="PRO_5013416190" description="LPS-assembly protein LptD" evidence="1">
    <location>
        <begin position="19"/>
        <end position="701"/>
    </location>
</feature>
<comment type="subcellular location">
    <subcellularLocation>
        <location evidence="1">Cell outer membrane</location>
    </subcellularLocation>
</comment>
<name>A0A238LJ20_9RHOB</name>
<organism evidence="3 4">
    <name type="scientific">Flavimaricola marinus</name>
    <dbReference type="NCBI Taxonomy" id="1819565"/>
    <lineage>
        <taxon>Bacteria</taxon>
        <taxon>Pseudomonadati</taxon>
        <taxon>Pseudomonadota</taxon>
        <taxon>Alphaproteobacteria</taxon>
        <taxon>Rhodobacterales</taxon>
        <taxon>Paracoccaceae</taxon>
        <taxon>Flavimaricola</taxon>
    </lineage>
</organism>
<dbReference type="RefSeq" id="WP_093993803.1">
    <property type="nucleotide sequence ID" value="NZ_FXZK01000011.1"/>
</dbReference>
<sequence length="701" mass="76803" precursor="true">MRALWVLVILCWPLTAKAQITASLVADSVTVVGETQLIATGNVQAFYAGATLSASRIIYDRPTDRLIIEGPIFLREENGDILLADRAELDPRFENGLLRGARLVLNQQLQLAANQISRVEDGRYSALTRTVATSCQVCGTRAPLWEIRAETVIHDTEARQLYFEDASLHVRGVPIFWLPRMRLPDPTLDRATGFLTPSIPTTNDLGVGIKIPYFIRLGDRADLTLTPYYSGATNTLEARFRQAYLAGDIEINAAVSRDDLLPDTWRSYIEGNGRFDLGRDFKLTFSTEAVSDPDYLSDYSYSEADRLASGLRVVRVDDDELFVAEGNYYASLRDGEVDSSLPPLVLSFGYERRIVPDVIGGVVTWGVSGDALNRDYELDPDNARDLSRLGLMAAYHNQWIAPIGIVATVDADLRLDYYAVADDPAAESGWRVGPAAAITLRWPFVRPSSGGVTQVIEPVVSLGYSDSIGVLPPNEDALLAELDEGNLYALTRTPGQDAREVGTRVSAGVAWTRTGPGGEVASLSFGRVYQSETQPAYSLASGQSSATSDWLLTAGLETRGGFGIDLRTLFDDHWSFNKTETRIDWENDRIGLAAAYLWLPADPSRDRETPASEWRFDATAQLSPNWAVSADARYDVGADQLARAGLGVGWQNECVTVDLSAERRYSSSTDEDPTTTYNLTINLIGFSTGRSTAGPTGQCRD</sequence>
<dbReference type="PANTHER" id="PTHR30189">
    <property type="entry name" value="LPS-ASSEMBLY PROTEIN"/>
    <property type="match status" value="1"/>
</dbReference>
<dbReference type="PANTHER" id="PTHR30189:SF1">
    <property type="entry name" value="LPS-ASSEMBLY PROTEIN LPTD"/>
    <property type="match status" value="1"/>
</dbReference>
<keyword evidence="4" id="KW-1185">Reference proteome</keyword>
<feature type="signal peptide" evidence="1">
    <location>
        <begin position="1"/>
        <end position="18"/>
    </location>
</feature>
<evidence type="ECO:0000313" key="4">
    <source>
        <dbReference type="Proteomes" id="UP000201613"/>
    </source>
</evidence>
<dbReference type="GO" id="GO:0015920">
    <property type="term" value="P:lipopolysaccharide transport"/>
    <property type="evidence" value="ECO:0007669"/>
    <property type="project" value="InterPro"/>
</dbReference>
<keyword evidence="1" id="KW-0998">Cell outer membrane</keyword>
<gene>
    <name evidence="1 3" type="primary">lptD</name>
    <name evidence="3" type="ORF">LOM8899_03789</name>
</gene>
<accession>A0A238LJ20</accession>
<dbReference type="GO" id="GO:1990351">
    <property type="term" value="C:transporter complex"/>
    <property type="evidence" value="ECO:0007669"/>
    <property type="project" value="TreeGrafter"/>
</dbReference>
<dbReference type="InterPro" id="IPR050218">
    <property type="entry name" value="LptD"/>
</dbReference>
<dbReference type="Pfam" id="PF04453">
    <property type="entry name" value="LptD"/>
    <property type="match status" value="1"/>
</dbReference>
<dbReference type="AlphaFoldDB" id="A0A238LJ20"/>
<comment type="function">
    <text evidence="1">Involved in the assembly of lipopolysaccharide (LPS) at the surface of the outer membrane.</text>
</comment>
<dbReference type="GO" id="GO:0009279">
    <property type="term" value="C:cell outer membrane"/>
    <property type="evidence" value="ECO:0007669"/>
    <property type="project" value="UniProtKB-SubCell"/>
</dbReference>
<evidence type="ECO:0000313" key="3">
    <source>
        <dbReference type="EMBL" id="SMY09618.1"/>
    </source>
</evidence>
<dbReference type="GO" id="GO:0043165">
    <property type="term" value="P:Gram-negative-bacterium-type cell outer membrane assembly"/>
    <property type="evidence" value="ECO:0007669"/>
    <property type="project" value="UniProtKB-UniRule"/>
</dbReference>